<protein>
    <submittedName>
        <fullName evidence="2">Uncharacterized protein</fullName>
    </submittedName>
</protein>
<feature type="compositionally biased region" description="Low complexity" evidence="1">
    <location>
        <begin position="221"/>
        <end position="230"/>
    </location>
</feature>
<sequence length="330" mass="35900">MWLLLLLQLLCASLTLVNLAALFWLVREYIKLRNKIQRLACAARMDNLIDQLLEDDAKAADAAARQEEPAHISATQREKLATLVAGGQAKQYLGKNWTLEEIDSLSEDEVGKLYTRYEARLGASMTKTLGRTVLQLYTVVASMALPIPPENRESLMADLESDPFLSTVNLEIDARLEMMMMENTTEKSPENSPENMPENRLGSAPGLRVTAPPSQKDPKKAAAGRAGAAARKAREERLLEELRKAKEALRQEPPPEAAVSPKVEVAVSPKAEGAVSPKAEVSTPWIIGAVAAAGVGLAYLSARGAPPPPKKAAKGPIQQLEVKPNPHYME</sequence>
<organism evidence="2 3">
    <name type="scientific">Elysia marginata</name>
    <dbReference type="NCBI Taxonomy" id="1093978"/>
    <lineage>
        <taxon>Eukaryota</taxon>
        <taxon>Metazoa</taxon>
        <taxon>Spiralia</taxon>
        <taxon>Lophotrochozoa</taxon>
        <taxon>Mollusca</taxon>
        <taxon>Gastropoda</taxon>
        <taxon>Heterobranchia</taxon>
        <taxon>Euthyneura</taxon>
        <taxon>Panpulmonata</taxon>
        <taxon>Sacoglossa</taxon>
        <taxon>Placobranchoidea</taxon>
        <taxon>Plakobranchidae</taxon>
        <taxon>Elysia</taxon>
    </lineage>
</organism>
<dbReference type="Proteomes" id="UP000762676">
    <property type="component" value="Unassembled WGS sequence"/>
</dbReference>
<proteinExistence type="predicted"/>
<accession>A0AAV4EYZ3</accession>
<dbReference type="AlphaFoldDB" id="A0AAV4EYZ3"/>
<reference evidence="2 3" key="1">
    <citation type="journal article" date="2021" name="Elife">
        <title>Chloroplast acquisition without the gene transfer in kleptoplastic sea slugs, Plakobranchus ocellatus.</title>
        <authorList>
            <person name="Maeda T."/>
            <person name="Takahashi S."/>
            <person name="Yoshida T."/>
            <person name="Shimamura S."/>
            <person name="Takaki Y."/>
            <person name="Nagai Y."/>
            <person name="Toyoda A."/>
            <person name="Suzuki Y."/>
            <person name="Arimoto A."/>
            <person name="Ishii H."/>
            <person name="Satoh N."/>
            <person name="Nishiyama T."/>
            <person name="Hasebe M."/>
            <person name="Maruyama T."/>
            <person name="Minagawa J."/>
            <person name="Obokata J."/>
            <person name="Shigenobu S."/>
        </authorList>
    </citation>
    <scope>NUCLEOTIDE SEQUENCE [LARGE SCALE GENOMIC DNA]</scope>
</reference>
<evidence type="ECO:0000256" key="1">
    <source>
        <dbReference type="SAM" id="MobiDB-lite"/>
    </source>
</evidence>
<name>A0AAV4EYZ3_9GAST</name>
<gene>
    <name evidence="2" type="ORF">ElyMa_005539900</name>
</gene>
<dbReference type="EMBL" id="BMAT01011057">
    <property type="protein sequence ID" value="GFR65770.1"/>
    <property type="molecule type" value="Genomic_DNA"/>
</dbReference>
<evidence type="ECO:0000313" key="3">
    <source>
        <dbReference type="Proteomes" id="UP000762676"/>
    </source>
</evidence>
<keyword evidence="3" id="KW-1185">Reference proteome</keyword>
<feature type="region of interest" description="Disordered" evidence="1">
    <location>
        <begin position="184"/>
        <end position="234"/>
    </location>
</feature>
<comment type="caution">
    <text evidence="2">The sequence shown here is derived from an EMBL/GenBank/DDBJ whole genome shotgun (WGS) entry which is preliminary data.</text>
</comment>
<evidence type="ECO:0000313" key="2">
    <source>
        <dbReference type="EMBL" id="GFR65770.1"/>
    </source>
</evidence>
<feature type="region of interest" description="Disordered" evidence="1">
    <location>
        <begin position="302"/>
        <end position="330"/>
    </location>
</feature>